<organism evidence="2 3">
    <name type="scientific">Puccinia sorghi</name>
    <dbReference type="NCBI Taxonomy" id="27349"/>
    <lineage>
        <taxon>Eukaryota</taxon>
        <taxon>Fungi</taxon>
        <taxon>Dikarya</taxon>
        <taxon>Basidiomycota</taxon>
        <taxon>Pucciniomycotina</taxon>
        <taxon>Pucciniomycetes</taxon>
        <taxon>Pucciniales</taxon>
        <taxon>Pucciniaceae</taxon>
        <taxon>Puccinia</taxon>
    </lineage>
</organism>
<dbReference type="EMBL" id="LAVV01010420">
    <property type="protein sequence ID" value="KNZ49073.1"/>
    <property type="molecule type" value="Genomic_DNA"/>
</dbReference>
<keyword evidence="3" id="KW-1185">Reference proteome</keyword>
<feature type="region of interest" description="Disordered" evidence="1">
    <location>
        <begin position="843"/>
        <end position="879"/>
    </location>
</feature>
<name>A0A0L6UKM0_9BASI</name>
<feature type="compositionally biased region" description="Polar residues" evidence="1">
    <location>
        <begin position="111"/>
        <end position="123"/>
    </location>
</feature>
<feature type="region of interest" description="Disordered" evidence="1">
    <location>
        <begin position="764"/>
        <end position="787"/>
    </location>
</feature>
<feature type="compositionally biased region" description="Low complexity" evidence="1">
    <location>
        <begin position="185"/>
        <end position="208"/>
    </location>
</feature>
<feature type="compositionally biased region" description="Low complexity" evidence="1">
    <location>
        <begin position="444"/>
        <end position="456"/>
    </location>
</feature>
<feature type="compositionally biased region" description="Polar residues" evidence="1">
    <location>
        <begin position="843"/>
        <end position="854"/>
    </location>
</feature>
<feature type="compositionally biased region" description="Polar residues" evidence="1">
    <location>
        <begin position="1163"/>
        <end position="1178"/>
    </location>
</feature>
<feature type="compositionally biased region" description="Low complexity" evidence="1">
    <location>
        <begin position="148"/>
        <end position="169"/>
    </location>
</feature>
<evidence type="ECO:0000313" key="2">
    <source>
        <dbReference type="EMBL" id="KNZ49073.1"/>
    </source>
</evidence>
<feature type="compositionally biased region" description="Low complexity" evidence="1">
    <location>
        <begin position="934"/>
        <end position="947"/>
    </location>
</feature>
<feature type="region of interest" description="Disordered" evidence="1">
    <location>
        <begin position="800"/>
        <end position="826"/>
    </location>
</feature>
<feature type="compositionally biased region" description="Low complexity" evidence="1">
    <location>
        <begin position="1470"/>
        <end position="1486"/>
    </location>
</feature>
<feature type="compositionally biased region" description="Polar residues" evidence="1">
    <location>
        <begin position="764"/>
        <end position="779"/>
    </location>
</feature>
<feature type="compositionally biased region" description="Low complexity" evidence="1">
    <location>
        <begin position="417"/>
        <end position="434"/>
    </location>
</feature>
<gene>
    <name evidence="2" type="ORF">VP01_522g5</name>
</gene>
<feature type="region of interest" description="Disordered" evidence="1">
    <location>
        <begin position="1302"/>
        <end position="1486"/>
    </location>
</feature>
<dbReference type="Proteomes" id="UP000037035">
    <property type="component" value="Unassembled WGS sequence"/>
</dbReference>
<feature type="compositionally biased region" description="Polar residues" evidence="1">
    <location>
        <begin position="339"/>
        <end position="355"/>
    </location>
</feature>
<comment type="caution">
    <text evidence="2">The sequence shown here is derived from an EMBL/GenBank/DDBJ whole genome shotgun (WGS) entry which is preliminary data.</text>
</comment>
<feature type="region of interest" description="Disordered" evidence="1">
    <location>
        <begin position="699"/>
        <end position="750"/>
    </location>
</feature>
<feature type="compositionally biased region" description="Polar residues" evidence="1">
    <location>
        <begin position="741"/>
        <end position="750"/>
    </location>
</feature>
<feature type="region of interest" description="Disordered" evidence="1">
    <location>
        <begin position="393"/>
        <end position="456"/>
    </location>
</feature>
<feature type="compositionally biased region" description="Polar residues" evidence="1">
    <location>
        <begin position="582"/>
        <end position="593"/>
    </location>
</feature>
<feature type="region of interest" description="Disordered" evidence="1">
    <location>
        <begin position="1526"/>
        <end position="1581"/>
    </location>
</feature>
<sequence length="1664" mass="182610">MLNLSKFVEQDDDEQENQLEIRRNQKRSDWARGKTRTQPSENWDDDFLFGSASVESLPLPPKSSDLHHQVNTHKKPGSSQSIRPNPANPPPSRSYHHHQSNSSHSRASFTRAPSRNTSNQQGQDPDPALLSQHSQDSLTPRKRRPPILESSSLSNHPSSLASTTLTHTTRNVPPSYLTAPHLFNSSRSSPARCRPSLSRPPASAPPSRGQSADGTSSLEIIYQRRVPPIPLTLPPCPLHSSLTNYHSHSSYEAISSQDSVPSISDLSSIGFRSPSSSLSMTDDSRGDWSHSSGDHSLRFRGNGCGNLSFNTETEFTEPDLEFDWVADDTDHENRRAPTRFQNKNQRTQSPQQALASPSYIPPSTPSSANLQSSFAHHRDQFCPAKPPLPVSPLEHVLCPSTSPSHAPSDHTQFRRPTTNNSIASQSTSTSTQTSRSRKVSLDNPPATSPSATSSASSIGYYKSNCSDVSLNLSTAVYSLNKHNNPYLVSTQETRHQHATRSLSCSSNCSNNFSYYRRGSESYDPATSGTETDCVSDHYNLDDKLYQPISSSTSSDRHRNAPAVSQRSRKQALYSRPPHVSPSPGSSLAGSISTSTLNASEASIDTHVEGLRLNDANPKYPSNSEHTALQDDKSLGKNPTRKRFRRKKPSTLHLKKTASSLSGGADSSILTQSPTSALSYRNSATTPVCPQAGDLAFAVDSEDEDRKQSRSSAAHRQFLPVETLKKSETSISRTPPRIPSSGNRGLSTRSRTSINRSHISMQVTNENKQCLSPPDTTSDESSGKILKPKRPLSFTALFSRGSTNVSYPPPEHLPTAQSNHPNQLSRSCFGHRYSTSIDSTPHYLASSTCSQTSNDSILSRVRRLSSRPSHTKNPSHVSPTFMATPLKAIRAANDKFSTALKSNRRQASQSDSLVSDVTMTAVNAYDTVRARRPSSRTSCSNSSVTSSTQPTLARKFSTRSNNKSTINEPDLCRSPTDNRIDHDFSSSSQGISRLPPKRTLASKPPKSNPALRARAEATAQFHDYQIKADHYFQPSPSQQSIYSEASLTDYEQSPTSPPRESRYQYTRDLLNPVPNSEPLPTPMSDVEHETQVANHLAHIGNMTGPLARSNSMGELRIPSRITSQQGRLQTELNQVKEFARGIEELKSMRHTYRQLIRATRHSAIDQSFASTDESDGNSTDSDHQKDPEPLPDREKQQCEDKSLVKPHQVSPRALDRLYAIIQKIQDEYKEWWTCCNVLIDLGEGSTDPRTKFSAERVRAITSYSQGPLEQVLEPPQPTITLASPDIEPGSHKHFEILKSMFAPGGEEKTPTTGQPPYPPRSCGTSPDRSFPGTSPEPAGTPVRCQTPPMNALQHVDVGDKTPMSRLVDKAEGLLAVQQPETPTLTPRKDRSTELTATPEEAPKSVGRQSDWSESEGSWTGLVVDRSVPQSAPAVSRERTPTKLENGYPKERRKPPPSRYSSYRHQSERIASSEAAKPKSSSGTRIGISGIKDFLRVLKARVHAEEKWPGNPALSFVGLKRRSISSTLQTYQQKKSGTGVAAESLPSTDPPPSANLTTPGQGSKSTSAAEPASPNDGTDSVSSSEEECWDELFGFKEISASNTESLDLALPPLHQQLLLQKRKSPAPIGEARLALSSERMPQLLSYLAVVKDQCRECLVELKSQTV</sequence>
<reference evidence="2 3" key="1">
    <citation type="submission" date="2015-08" db="EMBL/GenBank/DDBJ databases">
        <title>Next Generation Sequencing and Analysis of the Genome of Puccinia sorghi L Schw, the Causal Agent of Maize Common Rust.</title>
        <authorList>
            <person name="Rochi L."/>
            <person name="Burguener G."/>
            <person name="Darino M."/>
            <person name="Turjanski A."/>
            <person name="Kreff E."/>
            <person name="Dieguez M.J."/>
            <person name="Sacco F."/>
        </authorList>
    </citation>
    <scope>NUCLEOTIDE SEQUENCE [LARGE SCALE GENOMIC DNA]</scope>
    <source>
        <strain evidence="2 3">RO10H11247</strain>
    </source>
</reference>
<accession>A0A0L6UKM0</accession>
<feature type="region of interest" description="Disordered" evidence="1">
    <location>
        <begin position="1"/>
        <end position="214"/>
    </location>
</feature>
<feature type="region of interest" description="Disordered" evidence="1">
    <location>
        <begin position="926"/>
        <end position="1010"/>
    </location>
</feature>
<protein>
    <submittedName>
        <fullName evidence="2">Uncharacterized protein</fullName>
    </submittedName>
</protein>
<feature type="region of interest" description="Disordered" evidence="1">
    <location>
        <begin position="271"/>
        <end position="300"/>
    </location>
</feature>
<feature type="compositionally biased region" description="Polar residues" evidence="1">
    <location>
        <begin position="1405"/>
        <end position="1416"/>
    </location>
</feature>
<feature type="compositionally biased region" description="Low complexity" evidence="1">
    <location>
        <begin position="728"/>
        <end position="740"/>
    </location>
</feature>
<feature type="region of interest" description="Disordered" evidence="1">
    <location>
        <begin position="1162"/>
        <end position="1206"/>
    </location>
</feature>
<feature type="region of interest" description="Disordered" evidence="1">
    <location>
        <begin position="612"/>
        <end position="667"/>
    </location>
</feature>
<dbReference type="OrthoDB" id="2554322at2759"/>
<feature type="compositionally biased region" description="Polar residues" evidence="1">
    <location>
        <begin position="957"/>
        <end position="966"/>
    </location>
</feature>
<feature type="compositionally biased region" description="Basic and acidic residues" evidence="1">
    <location>
        <begin position="282"/>
        <end position="297"/>
    </location>
</feature>
<feature type="compositionally biased region" description="Basic and acidic residues" evidence="1">
    <location>
        <begin position="19"/>
        <end position="32"/>
    </location>
</feature>
<evidence type="ECO:0000256" key="1">
    <source>
        <dbReference type="SAM" id="MobiDB-lite"/>
    </source>
</evidence>
<feature type="compositionally biased region" description="Polar residues" evidence="1">
    <location>
        <begin position="814"/>
        <end position="825"/>
    </location>
</feature>
<feature type="compositionally biased region" description="Basic and acidic residues" evidence="1">
    <location>
        <begin position="1179"/>
        <end position="1202"/>
    </location>
</feature>
<feature type="region of interest" description="Disordered" evidence="1">
    <location>
        <begin position="334"/>
        <end position="375"/>
    </location>
</feature>
<proteinExistence type="predicted"/>
<evidence type="ECO:0000313" key="3">
    <source>
        <dbReference type="Proteomes" id="UP000037035"/>
    </source>
</evidence>
<dbReference type="VEuPathDB" id="FungiDB:VP01_522g5"/>
<feature type="compositionally biased region" description="Basic residues" evidence="1">
    <location>
        <begin position="638"/>
        <end position="655"/>
    </location>
</feature>
<feature type="region of interest" description="Disordered" evidence="1">
    <location>
        <begin position="545"/>
        <end position="593"/>
    </location>
</feature>
<feature type="compositionally biased region" description="Polar residues" evidence="1">
    <location>
        <begin position="1552"/>
        <end position="1566"/>
    </location>
</feature>